<dbReference type="PANTHER" id="PTHR14741">
    <property type="entry name" value="S-ADENOSYLMETHIONINE-DEPENDENT METHYLTRANSFERASE RELATED"/>
    <property type="match status" value="1"/>
</dbReference>
<organism evidence="2 3">
    <name type="scientific">Mycolicibacterium nivoides</name>
    <dbReference type="NCBI Taxonomy" id="2487344"/>
    <lineage>
        <taxon>Bacteria</taxon>
        <taxon>Bacillati</taxon>
        <taxon>Actinomycetota</taxon>
        <taxon>Actinomycetes</taxon>
        <taxon>Mycobacteriales</taxon>
        <taxon>Mycobacteriaceae</taxon>
        <taxon>Mycolicibacterium</taxon>
    </lineage>
</organism>
<name>A0ABW9L282_9MYCO</name>
<protein>
    <submittedName>
        <fullName evidence="2">THUMP-like domain-containing protein</fullName>
    </submittedName>
</protein>
<dbReference type="RefSeq" id="WP_090424982.1">
    <property type="nucleotide sequence ID" value="NZ_JBKBDD010000001.1"/>
</dbReference>
<dbReference type="Pfam" id="PF18096">
    <property type="entry name" value="Thump_like"/>
    <property type="match status" value="1"/>
</dbReference>
<evidence type="ECO:0000313" key="3">
    <source>
        <dbReference type="Proteomes" id="UP001635816"/>
    </source>
</evidence>
<dbReference type="Gene3D" id="3.40.50.150">
    <property type="entry name" value="Vaccinia Virus protein VP39"/>
    <property type="match status" value="1"/>
</dbReference>
<comment type="caution">
    <text evidence="2">The sequence shown here is derived from an EMBL/GenBank/DDBJ whole genome shotgun (WGS) entry which is preliminary data.</text>
</comment>
<keyword evidence="3" id="KW-1185">Reference proteome</keyword>
<reference evidence="2 3" key="1">
    <citation type="submission" date="2024-12" db="EMBL/GenBank/DDBJ databases">
        <title>The coexistence of Mycolicibacterium septicum and Mycolicibacterium nivoides in clinical samples.</title>
        <authorList>
            <person name="Wang C."/>
            <person name="Feng Y."/>
            <person name="Zong Z."/>
        </authorList>
    </citation>
    <scope>NUCLEOTIDE SEQUENCE [LARGE SCALE GENOMIC DNA]</scope>
    <source>
        <strain evidence="2 3">120309</strain>
    </source>
</reference>
<gene>
    <name evidence="2" type="ORF">ACK4CT_01360</name>
</gene>
<proteinExistence type="predicted"/>
<evidence type="ECO:0000259" key="1">
    <source>
        <dbReference type="Pfam" id="PF18096"/>
    </source>
</evidence>
<evidence type="ECO:0000313" key="2">
    <source>
        <dbReference type="EMBL" id="MFN6541815.1"/>
    </source>
</evidence>
<dbReference type="InterPro" id="IPR029063">
    <property type="entry name" value="SAM-dependent_MTases_sf"/>
</dbReference>
<dbReference type="PANTHER" id="PTHR14741:SF32">
    <property type="entry name" value="TRIMETHYLGUANOSINE SYNTHASE"/>
    <property type="match status" value="1"/>
</dbReference>
<sequence length="386" mass="41257">MFDTEAVAYLRSEAGAQALGEVSGRRLAGASLVSDIAAVRTQFGDRAGILVETVQLRRRAAAKFDDPGQWLFTDEALQQATAAPVAAHRARRLTGARVHDATCSIGSELVALRDRAAQLVGSDLDPVRLAMAAHNAGGIDLCRADALAPVTRDTVVIIDPARRSGGRRRFDPRAYTPALDAVLDVYRGRDLVVKCAPGIDFDALAEMGFGGEIEVTSVGGSVREACLWSPGLTEPGVRRRASLLETGEEISDGEPDDCPVAPAGRWIVDPDGAVVRAGLVRHYAARHGLWQLDPDIAYLSGDELPAGVRGFEVLEQLHFQERRLRAALAARSVGALEILVRGLDVDPDALRARMRLRGTEHLAVVIARLGSGAASRATAFICRPSR</sequence>
<dbReference type="SUPFAM" id="SSF53335">
    <property type="entry name" value="S-adenosyl-L-methionine-dependent methyltransferases"/>
    <property type="match status" value="1"/>
</dbReference>
<dbReference type="InterPro" id="IPR041497">
    <property type="entry name" value="Thump-like"/>
</dbReference>
<accession>A0ABW9L282</accession>
<dbReference type="EMBL" id="JBKBDD010000001">
    <property type="protein sequence ID" value="MFN6541815.1"/>
    <property type="molecule type" value="Genomic_DNA"/>
</dbReference>
<dbReference type="Proteomes" id="UP001635816">
    <property type="component" value="Unassembled WGS sequence"/>
</dbReference>
<feature type="domain" description="THUMP-like" evidence="1">
    <location>
        <begin position="308"/>
        <end position="384"/>
    </location>
</feature>